<reference evidence="2 3" key="1">
    <citation type="submission" date="2015-10" db="EMBL/GenBank/DDBJ databases">
        <title>Draft genome sequence of Thermococcus celericrescens strain DSM 17994.</title>
        <authorList>
            <person name="Hong S.-J."/>
            <person name="Park C.-E."/>
            <person name="Shin J.-H."/>
        </authorList>
    </citation>
    <scope>NUCLEOTIDE SEQUENCE [LARGE SCALE GENOMIC DNA]</scope>
    <source>
        <strain evidence="2 3">DSM 17994</strain>
    </source>
</reference>
<feature type="transmembrane region" description="Helical" evidence="1">
    <location>
        <begin position="68"/>
        <end position="89"/>
    </location>
</feature>
<keyword evidence="1" id="KW-0472">Membrane</keyword>
<dbReference type="OrthoDB" id="95901at2157"/>
<dbReference type="Proteomes" id="UP000053462">
    <property type="component" value="Unassembled WGS sequence"/>
</dbReference>
<evidence type="ECO:0000313" key="2">
    <source>
        <dbReference type="EMBL" id="KUH32373.1"/>
    </source>
</evidence>
<protein>
    <submittedName>
        <fullName evidence="2">Uncharacterized protein</fullName>
    </submittedName>
</protein>
<keyword evidence="1" id="KW-1133">Transmembrane helix</keyword>
<name>A0A100XWG0_9EURY</name>
<feature type="transmembrane region" description="Helical" evidence="1">
    <location>
        <begin position="154"/>
        <end position="178"/>
    </location>
</feature>
<feature type="transmembrane region" description="Helical" evidence="1">
    <location>
        <begin position="190"/>
        <end position="212"/>
    </location>
</feature>
<feature type="transmembrane region" description="Helical" evidence="1">
    <location>
        <begin position="12"/>
        <end position="35"/>
    </location>
</feature>
<keyword evidence="3" id="KW-1185">Reference proteome</keyword>
<sequence>MRTDHVLTALRLAVLVPMVLIVSDMLTSIAPLTAFLGGLGIAAPETLIRLGVAALVGFIVLNGESPGWLISLAYFANMLYLIMRASPLVETAFPTLYPPLMDALRENVLLPTSRAFFYIPVLVVVSIVDDYIGELLEKERIMSEWEIPAGDVAGVVYPSLLVMAVATVTSALVFLWAIDYLTGRKVDFGELYYLAPPLLLLALGVSFSMGIFGRGKVGRNVLVIKARMPLGRSYSWKIEGGDDLVVTVLTRGGEIMEREIRIETEVKEPPKRVILYVKNLGVGEGEDSTKRVPLRKVKESTDGDTRFLLYTNMWPVEF</sequence>
<dbReference type="RefSeq" id="WP_058939454.1">
    <property type="nucleotide sequence ID" value="NZ_LLYW01000035.1"/>
</dbReference>
<evidence type="ECO:0000256" key="1">
    <source>
        <dbReference type="SAM" id="Phobius"/>
    </source>
</evidence>
<accession>A0A100XWG0</accession>
<evidence type="ECO:0000313" key="3">
    <source>
        <dbReference type="Proteomes" id="UP000053462"/>
    </source>
</evidence>
<comment type="caution">
    <text evidence="2">The sequence shown here is derived from an EMBL/GenBank/DDBJ whole genome shotgun (WGS) entry which is preliminary data.</text>
</comment>
<dbReference type="STRING" id="227598.APY94_09785"/>
<dbReference type="AlphaFoldDB" id="A0A100XWG0"/>
<gene>
    <name evidence="2" type="ORF">APY94_09785</name>
</gene>
<proteinExistence type="predicted"/>
<feature type="transmembrane region" description="Helical" evidence="1">
    <location>
        <begin position="41"/>
        <end position="61"/>
    </location>
</feature>
<dbReference type="EMBL" id="LLYW01000035">
    <property type="protein sequence ID" value="KUH32373.1"/>
    <property type="molecule type" value="Genomic_DNA"/>
</dbReference>
<organism evidence="2 3">
    <name type="scientific">Thermococcus celericrescens</name>
    <dbReference type="NCBI Taxonomy" id="227598"/>
    <lineage>
        <taxon>Archaea</taxon>
        <taxon>Methanobacteriati</taxon>
        <taxon>Methanobacteriota</taxon>
        <taxon>Thermococci</taxon>
        <taxon>Thermococcales</taxon>
        <taxon>Thermococcaceae</taxon>
        <taxon>Thermococcus</taxon>
    </lineage>
</organism>
<keyword evidence="1" id="KW-0812">Transmembrane</keyword>